<dbReference type="RefSeq" id="WP_190765629.1">
    <property type="nucleotide sequence ID" value="NZ_JACXLD010000006.1"/>
</dbReference>
<evidence type="ECO:0000256" key="1">
    <source>
        <dbReference type="ARBA" id="ARBA00008987"/>
    </source>
</evidence>
<dbReference type="GO" id="GO:0046872">
    <property type="term" value="F:metal ion binding"/>
    <property type="evidence" value="ECO:0007669"/>
    <property type="project" value="UniProtKB-KW"/>
</dbReference>
<evidence type="ECO:0000259" key="8">
    <source>
        <dbReference type="PROSITE" id="PS51352"/>
    </source>
</evidence>
<dbReference type="SUPFAM" id="SSF52833">
    <property type="entry name" value="Thioredoxin-like"/>
    <property type="match status" value="1"/>
</dbReference>
<keyword evidence="10" id="KW-1185">Reference proteome</keyword>
<accession>A0A927GXN5</accession>
<gene>
    <name evidence="9" type="primary">trxC</name>
    <name evidence="9" type="ORF">IB286_11385</name>
</gene>
<evidence type="ECO:0000313" key="9">
    <source>
        <dbReference type="EMBL" id="MBD2859609.1"/>
    </source>
</evidence>
<comment type="caution">
    <text evidence="9">The sequence shown here is derived from an EMBL/GenBank/DDBJ whole genome shotgun (WGS) entry which is preliminary data.</text>
</comment>
<dbReference type="NCBIfam" id="NF008229">
    <property type="entry name" value="PRK10996.1"/>
    <property type="match status" value="1"/>
</dbReference>
<feature type="domain" description="Thioredoxin" evidence="8">
    <location>
        <begin position="22"/>
        <end position="147"/>
    </location>
</feature>
<dbReference type="Proteomes" id="UP000610558">
    <property type="component" value="Unassembled WGS sequence"/>
</dbReference>
<dbReference type="EMBL" id="JACXLD010000006">
    <property type="protein sequence ID" value="MBD2859609.1"/>
    <property type="molecule type" value="Genomic_DNA"/>
</dbReference>
<dbReference type="Pfam" id="PF00085">
    <property type="entry name" value="Thioredoxin"/>
    <property type="match status" value="1"/>
</dbReference>
<keyword evidence="2" id="KW-0813">Transport</keyword>
<dbReference type="Gene3D" id="2.30.30.380">
    <property type="entry name" value="Zn-finger domain of Sec23/24"/>
    <property type="match status" value="1"/>
</dbReference>
<evidence type="ECO:0000256" key="7">
    <source>
        <dbReference type="NCBIfam" id="TIGR01068"/>
    </source>
</evidence>
<dbReference type="Gene3D" id="3.40.30.10">
    <property type="entry name" value="Glutaredoxin"/>
    <property type="match status" value="1"/>
</dbReference>
<keyword evidence="4" id="KW-0249">Electron transport</keyword>
<evidence type="ECO:0000256" key="3">
    <source>
        <dbReference type="ARBA" id="ARBA00022723"/>
    </source>
</evidence>
<dbReference type="PROSITE" id="PS00194">
    <property type="entry name" value="THIOREDOXIN_1"/>
    <property type="match status" value="1"/>
</dbReference>
<dbReference type="CDD" id="cd02947">
    <property type="entry name" value="TRX_family"/>
    <property type="match status" value="1"/>
</dbReference>
<sequence length="147" mass="16290">MAEAQKIQSVCPHCAAVNRIDSTRLKEAPNCGRCHQPLLPGQTIELGDAEFSRFIQKEQLPVVVDFWASWCGPCRSFAPVFAQAAADLSTRARFVKLDTERAVATAQQWQIRSIPTLMIFKNGQAVAQQSGALPPAQFQQWLRSHGI</sequence>
<dbReference type="PRINTS" id="PR00421">
    <property type="entry name" value="THIOREDOXIN"/>
</dbReference>
<dbReference type="NCBIfam" id="TIGR01068">
    <property type="entry name" value="thioredoxin"/>
    <property type="match status" value="1"/>
</dbReference>
<keyword evidence="6" id="KW-0676">Redox-active center</keyword>
<dbReference type="InterPro" id="IPR005746">
    <property type="entry name" value="Thioredoxin"/>
</dbReference>
<dbReference type="InterPro" id="IPR013766">
    <property type="entry name" value="Thioredoxin_domain"/>
</dbReference>
<evidence type="ECO:0000256" key="4">
    <source>
        <dbReference type="ARBA" id="ARBA00022982"/>
    </source>
</evidence>
<dbReference type="PANTHER" id="PTHR45663:SF40">
    <property type="entry name" value="THIOREDOXIN 2"/>
    <property type="match status" value="1"/>
</dbReference>
<evidence type="ECO:0000256" key="2">
    <source>
        <dbReference type="ARBA" id="ARBA00022448"/>
    </source>
</evidence>
<dbReference type="InterPro" id="IPR049299">
    <property type="entry name" value="Thio2_N"/>
</dbReference>
<dbReference type="Pfam" id="PF21352">
    <property type="entry name" value="Zn_ribbon_Thio2"/>
    <property type="match status" value="1"/>
</dbReference>
<evidence type="ECO:0000256" key="6">
    <source>
        <dbReference type="ARBA" id="ARBA00023284"/>
    </source>
</evidence>
<dbReference type="PANTHER" id="PTHR45663">
    <property type="entry name" value="GEO12009P1"/>
    <property type="match status" value="1"/>
</dbReference>
<dbReference type="GO" id="GO:0005829">
    <property type="term" value="C:cytosol"/>
    <property type="evidence" value="ECO:0007669"/>
    <property type="project" value="TreeGrafter"/>
</dbReference>
<dbReference type="GO" id="GO:0015035">
    <property type="term" value="F:protein-disulfide reductase activity"/>
    <property type="evidence" value="ECO:0007669"/>
    <property type="project" value="UniProtKB-UniRule"/>
</dbReference>
<keyword evidence="3" id="KW-0479">Metal-binding</keyword>
<keyword evidence="5" id="KW-1015">Disulfide bond</keyword>
<protein>
    <recommendedName>
        <fullName evidence="7">Thioredoxin</fullName>
    </recommendedName>
</protein>
<comment type="similarity">
    <text evidence="1">Belongs to the thioredoxin family.</text>
</comment>
<dbReference type="InterPro" id="IPR017937">
    <property type="entry name" value="Thioredoxin_CS"/>
</dbReference>
<proteinExistence type="inferred from homology"/>
<dbReference type="PROSITE" id="PS51352">
    <property type="entry name" value="THIOREDOXIN_2"/>
    <property type="match status" value="1"/>
</dbReference>
<dbReference type="AlphaFoldDB" id="A0A927GXN5"/>
<dbReference type="InterPro" id="IPR036249">
    <property type="entry name" value="Thioredoxin-like_sf"/>
</dbReference>
<evidence type="ECO:0000256" key="5">
    <source>
        <dbReference type="ARBA" id="ARBA00023157"/>
    </source>
</evidence>
<name>A0A927GXN5_9GAMM</name>
<evidence type="ECO:0000313" key="10">
    <source>
        <dbReference type="Proteomes" id="UP000610558"/>
    </source>
</evidence>
<dbReference type="FunFam" id="3.40.30.10:FF:000001">
    <property type="entry name" value="Thioredoxin"/>
    <property type="match status" value="1"/>
</dbReference>
<organism evidence="9 10">
    <name type="scientific">Spongiibacter pelagi</name>
    <dbReference type="NCBI Taxonomy" id="2760804"/>
    <lineage>
        <taxon>Bacteria</taxon>
        <taxon>Pseudomonadati</taxon>
        <taxon>Pseudomonadota</taxon>
        <taxon>Gammaproteobacteria</taxon>
        <taxon>Cellvibrionales</taxon>
        <taxon>Spongiibacteraceae</taxon>
        <taxon>Spongiibacter</taxon>
    </lineage>
</organism>
<reference evidence="9" key="1">
    <citation type="submission" date="2020-09" db="EMBL/GenBank/DDBJ databases">
        <authorList>
            <person name="Yoon J.-W."/>
        </authorList>
    </citation>
    <scope>NUCLEOTIDE SEQUENCE</scope>
    <source>
        <strain evidence="9">KMU-158</strain>
    </source>
</reference>